<feature type="transmembrane region" description="Helical" evidence="10">
    <location>
        <begin position="265"/>
        <end position="288"/>
    </location>
</feature>
<dbReference type="OrthoDB" id="494312at2"/>
<dbReference type="EMBL" id="CP001344">
    <property type="protein sequence ID" value="ACL47424.1"/>
    <property type="molecule type" value="Genomic_DNA"/>
</dbReference>
<evidence type="ECO:0000256" key="9">
    <source>
        <dbReference type="ARBA" id="ARBA00023136"/>
    </source>
</evidence>
<evidence type="ECO:0000256" key="3">
    <source>
        <dbReference type="ARBA" id="ARBA00007931"/>
    </source>
</evidence>
<keyword evidence="5 10" id="KW-0812">Transmembrane</keyword>
<feature type="transmembrane region" description="Helical" evidence="10">
    <location>
        <begin position="233"/>
        <end position="253"/>
    </location>
</feature>
<feature type="transmembrane region" description="Helical" evidence="10">
    <location>
        <begin position="300"/>
        <end position="322"/>
    </location>
</feature>
<evidence type="ECO:0000259" key="11">
    <source>
        <dbReference type="Pfam" id="PF02163"/>
    </source>
</evidence>
<reference evidence="12" key="1">
    <citation type="submission" date="2009-01" db="EMBL/GenBank/DDBJ databases">
        <title>Complete sequence of chromosome Cyanothece sp. PCC 7425.</title>
        <authorList>
            <consortium name="US DOE Joint Genome Institute"/>
            <person name="Lucas S."/>
            <person name="Copeland A."/>
            <person name="Lapidus A."/>
            <person name="Glavina del Rio T."/>
            <person name="Dalin E."/>
            <person name="Tice H."/>
            <person name="Bruce D."/>
            <person name="Goodwin L."/>
            <person name="Pitluck S."/>
            <person name="Sims D."/>
            <person name="Meineke L."/>
            <person name="Brettin T."/>
            <person name="Detter J.C."/>
            <person name="Han C."/>
            <person name="Larimer F."/>
            <person name="Land M."/>
            <person name="Hauser L."/>
            <person name="Kyrpides N."/>
            <person name="Ovchinnikova G."/>
            <person name="Liberton M."/>
            <person name="Stoeckel J."/>
            <person name="Banerjee A."/>
            <person name="Singh A."/>
            <person name="Page L."/>
            <person name="Sato H."/>
            <person name="Zhao L."/>
            <person name="Sherman L."/>
            <person name="Pakrasi H."/>
            <person name="Richardson P."/>
        </authorList>
    </citation>
    <scope>NUCLEOTIDE SEQUENCE</scope>
    <source>
        <strain evidence="12">PCC 7425</strain>
    </source>
</reference>
<dbReference type="AlphaFoldDB" id="B8HQ27"/>
<feature type="transmembrane region" description="Helical" evidence="10">
    <location>
        <begin position="342"/>
        <end position="359"/>
    </location>
</feature>
<comment type="cofactor">
    <cofactor evidence="1">
        <name>Zn(2+)</name>
        <dbReference type="ChEBI" id="CHEBI:29105"/>
    </cofactor>
</comment>
<proteinExistence type="inferred from homology"/>
<dbReference type="PANTHER" id="PTHR31412">
    <property type="entry name" value="ZINC METALLOPROTEASE EGY1"/>
    <property type="match status" value="1"/>
</dbReference>
<dbReference type="eggNOG" id="COG1994">
    <property type="taxonomic scope" value="Bacteria"/>
</dbReference>
<keyword evidence="9 10" id="KW-0472">Membrane</keyword>
<feature type="transmembrane region" description="Helical" evidence="10">
    <location>
        <begin position="29"/>
        <end position="48"/>
    </location>
</feature>
<evidence type="ECO:0000256" key="4">
    <source>
        <dbReference type="ARBA" id="ARBA00022670"/>
    </source>
</evidence>
<dbReference type="GO" id="GO:0008233">
    <property type="term" value="F:peptidase activity"/>
    <property type="evidence" value="ECO:0007669"/>
    <property type="project" value="UniProtKB-KW"/>
</dbReference>
<dbReference type="CDD" id="cd06160">
    <property type="entry name" value="S2P-M50_like_2"/>
    <property type="match status" value="1"/>
</dbReference>
<keyword evidence="4" id="KW-0645">Protease</keyword>
<dbReference type="GO" id="GO:0006508">
    <property type="term" value="P:proteolysis"/>
    <property type="evidence" value="ECO:0007669"/>
    <property type="project" value="UniProtKB-KW"/>
</dbReference>
<evidence type="ECO:0000256" key="2">
    <source>
        <dbReference type="ARBA" id="ARBA00004141"/>
    </source>
</evidence>
<feature type="transmembrane region" description="Helical" evidence="10">
    <location>
        <begin position="419"/>
        <end position="441"/>
    </location>
</feature>
<dbReference type="HOGENOM" id="CLU_028221_2_0_3"/>
<feature type="domain" description="Peptidase M50" evidence="11">
    <location>
        <begin position="243"/>
        <end position="415"/>
    </location>
</feature>
<evidence type="ECO:0000256" key="7">
    <source>
        <dbReference type="ARBA" id="ARBA00022946"/>
    </source>
</evidence>
<dbReference type="InterPro" id="IPR008915">
    <property type="entry name" value="Peptidase_M50"/>
</dbReference>
<evidence type="ECO:0000256" key="6">
    <source>
        <dbReference type="ARBA" id="ARBA00022801"/>
    </source>
</evidence>
<keyword evidence="8 10" id="KW-1133">Transmembrane helix</keyword>
<dbReference type="InterPro" id="IPR044838">
    <property type="entry name" value="EGY1-like"/>
</dbReference>
<gene>
    <name evidence="12" type="ordered locus">Cyan7425_5131</name>
</gene>
<dbReference type="STRING" id="395961.Cyan7425_5131"/>
<evidence type="ECO:0000256" key="1">
    <source>
        <dbReference type="ARBA" id="ARBA00001947"/>
    </source>
</evidence>
<feature type="transmembrane region" description="Helical" evidence="10">
    <location>
        <begin position="55"/>
        <end position="73"/>
    </location>
</feature>
<feature type="transmembrane region" description="Helical" evidence="10">
    <location>
        <begin position="200"/>
        <end position="221"/>
    </location>
</feature>
<evidence type="ECO:0000256" key="8">
    <source>
        <dbReference type="ARBA" id="ARBA00022989"/>
    </source>
</evidence>
<evidence type="ECO:0000313" key="12">
    <source>
        <dbReference type="EMBL" id="ACL47424.1"/>
    </source>
</evidence>
<dbReference type="Pfam" id="PF02163">
    <property type="entry name" value="Peptidase_M50"/>
    <property type="match status" value="1"/>
</dbReference>
<accession>B8HQ27</accession>
<organism evidence="12">
    <name type="scientific">Cyanothece sp. (strain PCC 7425 / ATCC 29141)</name>
    <dbReference type="NCBI Taxonomy" id="395961"/>
    <lineage>
        <taxon>Bacteria</taxon>
        <taxon>Bacillati</taxon>
        <taxon>Cyanobacteriota</taxon>
        <taxon>Cyanophyceae</taxon>
        <taxon>Gomontiellales</taxon>
        <taxon>Cyanothecaceae</taxon>
        <taxon>Cyanothece</taxon>
    </lineage>
</organism>
<sequence>MVWLSLFLLGLILLLIVRQSVARVTRTPWWLLWLVLMLPALLIGYWVITQGKQPPFPLLASFFLFSTLLYFFLVQRGRITPSPSNGNGATPLAETPLAPEAPPPATRLIDKAEESQLRSCFPWSVFYLQDIEPGPQVVICRGQLRSQPDAAYQTIKDNIAAHFGDRFLVIFQMGASNKPFFALITNPQRLKSTAKLTRPLLALGLMALTLLTTTLAGVELADPQITAQALKANPSLVLLGIPYAVALMTILGIHELGHYLTARFYQIRATLPYFIPVPFAIGTMGAFIQMRSPIPNRKTLFDVGIAGPLAGFIVTIPFLIWGLFHSEVVPLPEKTTPLNFDAFNPNFSLLMILLSKLVLGAQLNAQSGIDLHPVAIAGCLGLVVTALNLMPVGQLDGGHIVHAMFGQRVGAAIGQITRLLVLLLCLVQPWLWFWAIILFFLPAFDEPALNDVSELDNQRDFLGLLSLTLLLLIVLPAPDFLTNLLLSATNPAP</sequence>
<evidence type="ECO:0000256" key="10">
    <source>
        <dbReference type="SAM" id="Phobius"/>
    </source>
</evidence>
<feature type="transmembrane region" description="Helical" evidence="10">
    <location>
        <begin position="461"/>
        <end position="478"/>
    </location>
</feature>
<keyword evidence="6" id="KW-0378">Hydrolase</keyword>
<evidence type="ECO:0000256" key="5">
    <source>
        <dbReference type="ARBA" id="ARBA00022692"/>
    </source>
</evidence>
<feature type="transmembrane region" description="Helical" evidence="10">
    <location>
        <begin position="371"/>
        <end position="390"/>
    </location>
</feature>
<dbReference type="KEGG" id="cyn:Cyan7425_5131"/>
<comment type="subcellular location">
    <subcellularLocation>
        <location evidence="2">Membrane</location>
        <topology evidence="2">Multi-pass membrane protein</topology>
    </subcellularLocation>
</comment>
<name>B8HQ27_CYAP4</name>
<protein>
    <submittedName>
        <fullName evidence="12">Peptidase M50</fullName>
    </submittedName>
</protein>
<comment type="similarity">
    <text evidence="3">Belongs to the peptidase M50B family.</text>
</comment>
<keyword evidence="7" id="KW-0809">Transit peptide</keyword>
<dbReference type="PANTHER" id="PTHR31412:SF0">
    <property type="entry name" value="ZINC METALLOPROTEASE EGY1, CHLOROPLASTIC-RELATED"/>
    <property type="match status" value="1"/>
</dbReference>
<dbReference type="GO" id="GO:0016020">
    <property type="term" value="C:membrane"/>
    <property type="evidence" value="ECO:0007669"/>
    <property type="project" value="UniProtKB-SubCell"/>
</dbReference>